<feature type="compositionally biased region" description="Basic and acidic residues" evidence="9">
    <location>
        <begin position="502"/>
        <end position="511"/>
    </location>
</feature>
<dbReference type="Gene3D" id="1.10.510.10">
    <property type="entry name" value="Transferase(Phosphotransferase) domain 1"/>
    <property type="match status" value="1"/>
</dbReference>
<dbReference type="Proteomes" id="UP001150062">
    <property type="component" value="Unassembled WGS sequence"/>
</dbReference>
<evidence type="ECO:0000256" key="9">
    <source>
        <dbReference type="SAM" id="MobiDB-lite"/>
    </source>
</evidence>
<keyword evidence="5 11" id="KW-0418">Kinase</keyword>
<protein>
    <recommendedName>
        <fullName evidence="1">non-specific serine/threonine protein kinase</fullName>
        <ecNumber evidence="1">2.7.11.1</ecNumber>
    </recommendedName>
</protein>
<keyword evidence="6" id="KW-0067">ATP-binding</keyword>
<dbReference type="Gene3D" id="3.30.310.80">
    <property type="entry name" value="Kinase associated domain 1, KA1"/>
    <property type="match status" value="1"/>
</dbReference>
<comment type="caution">
    <text evidence="11">The sequence shown here is derived from an EMBL/GenBank/DDBJ whole genome shotgun (WGS) entry which is preliminary data.</text>
</comment>
<evidence type="ECO:0000256" key="7">
    <source>
        <dbReference type="ARBA" id="ARBA00047899"/>
    </source>
</evidence>
<organism evidence="11 12">
    <name type="scientific">Anaeramoeba flamelloides</name>
    <dbReference type="NCBI Taxonomy" id="1746091"/>
    <lineage>
        <taxon>Eukaryota</taxon>
        <taxon>Metamonada</taxon>
        <taxon>Anaeramoebidae</taxon>
        <taxon>Anaeramoeba</taxon>
    </lineage>
</organism>
<comment type="catalytic activity">
    <reaction evidence="7">
        <text>L-threonyl-[protein] + ATP = O-phospho-L-threonyl-[protein] + ADP + H(+)</text>
        <dbReference type="Rhea" id="RHEA:46608"/>
        <dbReference type="Rhea" id="RHEA-COMP:11060"/>
        <dbReference type="Rhea" id="RHEA-COMP:11605"/>
        <dbReference type="ChEBI" id="CHEBI:15378"/>
        <dbReference type="ChEBI" id="CHEBI:30013"/>
        <dbReference type="ChEBI" id="CHEBI:30616"/>
        <dbReference type="ChEBI" id="CHEBI:61977"/>
        <dbReference type="ChEBI" id="CHEBI:456216"/>
        <dbReference type="EC" id="2.7.11.1"/>
    </reaction>
</comment>
<feature type="compositionally biased region" description="Polar residues" evidence="9">
    <location>
        <begin position="381"/>
        <end position="397"/>
    </location>
</feature>
<evidence type="ECO:0000256" key="1">
    <source>
        <dbReference type="ARBA" id="ARBA00012513"/>
    </source>
</evidence>
<evidence type="ECO:0000256" key="5">
    <source>
        <dbReference type="ARBA" id="ARBA00022777"/>
    </source>
</evidence>
<dbReference type="InterPro" id="IPR001245">
    <property type="entry name" value="Ser-Thr/Tyr_kinase_cat_dom"/>
</dbReference>
<reference evidence="11" key="1">
    <citation type="submission" date="2022-08" db="EMBL/GenBank/DDBJ databases">
        <title>Novel sulfate-reducing endosymbionts in the free-living metamonad Anaeramoeba.</title>
        <authorList>
            <person name="Jerlstrom-Hultqvist J."/>
            <person name="Cepicka I."/>
            <person name="Gallot-Lavallee L."/>
            <person name="Salas-Leiva D."/>
            <person name="Curtis B.A."/>
            <person name="Zahonova K."/>
            <person name="Pipaliya S."/>
            <person name="Dacks J."/>
            <person name="Roger A.J."/>
        </authorList>
    </citation>
    <scope>NUCLEOTIDE SEQUENCE</scope>
    <source>
        <strain evidence="11">Schooner1</strain>
    </source>
</reference>
<evidence type="ECO:0000259" key="10">
    <source>
        <dbReference type="PROSITE" id="PS50032"/>
    </source>
</evidence>
<evidence type="ECO:0000256" key="2">
    <source>
        <dbReference type="ARBA" id="ARBA00022527"/>
    </source>
</evidence>
<dbReference type="SUPFAM" id="SSF56112">
    <property type="entry name" value="Protein kinase-like (PK-like)"/>
    <property type="match status" value="1"/>
</dbReference>
<feature type="domain" description="KA1" evidence="10">
    <location>
        <begin position="769"/>
        <end position="817"/>
    </location>
</feature>
<evidence type="ECO:0000313" key="11">
    <source>
        <dbReference type="EMBL" id="KAJ6252743.1"/>
    </source>
</evidence>
<feature type="region of interest" description="Disordered" evidence="9">
    <location>
        <begin position="337"/>
        <end position="397"/>
    </location>
</feature>
<dbReference type="EMBL" id="JAOAOG010000040">
    <property type="protein sequence ID" value="KAJ6252743.1"/>
    <property type="molecule type" value="Genomic_DNA"/>
</dbReference>
<evidence type="ECO:0000256" key="3">
    <source>
        <dbReference type="ARBA" id="ARBA00022679"/>
    </source>
</evidence>
<dbReference type="GO" id="GO:0016301">
    <property type="term" value="F:kinase activity"/>
    <property type="evidence" value="ECO:0007669"/>
    <property type="project" value="UniProtKB-KW"/>
</dbReference>
<dbReference type="EC" id="2.7.11.1" evidence="1"/>
<dbReference type="InterPro" id="IPR001772">
    <property type="entry name" value="KA1_dom"/>
</dbReference>
<name>A0ABQ8Z790_9EUKA</name>
<evidence type="ECO:0000313" key="12">
    <source>
        <dbReference type="Proteomes" id="UP001150062"/>
    </source>
</evidence>
<feature type="compositionally biased region" description="Basic residues" evidence="9">
    <location>
        <begin position="478"/>
        <end position="488"/>
    </location>
</feature>
<dbReference type="Gene3D" id="3.30.200.20">
    <property type="entry name" value="Phosphorylase Kinase, domain 1"/>
    <property type="match status" value="1"/>
</dbReference>
<comment type="catalytic activity">
    <reaction evidence="8">
        <text>L-seryl-[protein] + ATP = O-phospho-L-seryl-[protein] + ADP + H(+)</text>
        <dbReference type="Rhea" id="RHEA:17989"/>
        <dbReference type="Rhea" id="RHEA-COMP:9863"/>
        <dbReference type="Rhea" id="RHEA-COMP:11604"/>
        <dbReference type="ChEBI" id="CHEBI:15378"/>
        <dbReference type="ChEBI" id="CHEBI:29999"/>
        <dbReference type="ChEBI" id="CHEBI:30616"/>
        <dbReference type="ChEBI" id="CHEBI:83421"/>
        <dbReference type="ChEBI" id="CHEBI:456216"/>
        <dbReference type="EC" id="2.7.11.1"/>
    </reaction>
</comment>
<keyword evidence="4" id="KW-0547">Nucleotide-binding</keyword>
<proteinExistence type="predicted"/>
<keyword evidence="12" id="KW-1185">Reference proteome</keyword>
<evidence type="ECO:0000256" key="4">
    <source>
        <dbReference type="ARBA" id="ARBA00022741"/>
    </source>
</evidence>
<feature type="compositionally biased region" description="Basic and acidic residues" evidence="9">
    <location>
        <begin position="343"/>
        <end position="362"/>
    </location>
</feature>
<dbReference type="InterPro" id="IPR011009">
    <property type="entry name" value="Kinase-like_dom_sf"/>
</dbReference>
<accession>A0ABQ8Z790</accession>
<dbReference type="PROSITE" id="PS50032">
    <property type="entry name" value="KA1"/>
    <property type="match status" value="1"/>
</dbReference>
<dbReference type="SUPFAM" id="SSF103243">
    <property type="entry name" value="KA1-like"/>
    <property type="match status" value="1"/>
</dbReference>
<dbReference type="InterPro" id="IPR028375">
    <property type="entry name" value="KA1/Ssp2_C"/>
</dbReference>
<feature type="region of interest" description="Disordered" evidence="9">
    <location>
        <begin position="443"/>
        <end position="511"/>
    </location>
</feature>
<feature type="compositionally biased region" description="Basic and acidic residues" evidence="9">
    <location>
        <begin position="443"/>
        <end position="477"/>
    </location>
</feature>
<keyword evidence="2" id="KW-0723">Serine/threonine-protein kinase</keyword>
<sequence>MLQIPSNYENLKITFGQLNIKTYCAVYQPNCIKVKIVLVSNCKRSLASDDKLSKIISLLHFNLTDLYETIQSQEGIVLVTEDFGETSLMEYILDKPLQQRVEGSAKIISQLLNVAEYLENEGMLCLSLNAFDVIIDEKNNLKLCRSNLFRKFLMRLWTKKQNGKKKDLILQLGSIFYLLFSTNPKVELKNLKNGNLVFQAQNIAQHPINFLIKKMISKNCLERPTLNEIKNHLWVQENIQKVPNLKYLIQTALQKKNLYYLHPQILANMEKKKVQIEKLVNDLVNQINSQETTLYKKLFSNLWTKEVEEEYNEKKIIKKEKYQKIIQLIKEIISNNNNNQSKSKKENDNKNEKENENEKGYDCIKNNTKKRKEKTKEGIDNGSSETNSTANKNSSNEIPFERELVLLSDTSDNKLFFSFGKEQKQNNSDPKEKPKLKIIKKPEKRAFQREETGENKENWGEVGGEEKIAEKKKDQEKKKKKKTMKMKMKMKEDNKTTNQNKKTNDGDFGKKFDQIEESNKMEELELRKILGEIKLFKNDLNVSDQSNSTERMIRKIEREKIKTTRRHQRSYSKRKEDEKKKIKLIETVITPLHISPEMGRNKLTNRFSPRQIKRMRSILQKPVSKNDLGNNKYPEKMFNNQKLFWNKKVKNSLRRSATLMNISKEEDLHNKIPKMELQRPNSASNILDNNRRGLHSASFTYFPKRPSYFENPLNNHKEPDTGTLAIHKIFSDPRFLVKRKPFVSQLKVLFDNVGISWKQKRRYKFYCKTYYSEKKIKFRIKVLKNPKNNNAKISMKKLKGDIKLFHKIWDAIYTDYF</sequence>
<keyword evidence="3" id="KW-0808">Transferase</keyword>
<evidence type="ECO:0000256" key="8">
    <source>
        <dbReference type="ARBA" id="ARBA00048679"/>
    </source>
</evidence>
<dbReference type="Pfam" id="PF07714">
    <property type="entry name" value="PK_Tyr_Ser-Thr"/>
    <property type="match status" value="1"/>
</dbReference>
<evidence type="ECO:0000256" key="6">
    <source>
        <dbReference type="ARBA" id="ARBA00022840"/>
    </source>
</evidence>
<gene>
    <name evidence="11" type="ORF">M0813_13954</name>
</gene>